<name>A0AA36IKQ9_9DINO</name>
<feature type="coiled-coil region" evidence="1">
    <location>
        <begin position="261"/>
        <end position="288"/>
    </location>
</feature>
<dbReference type="Proteomes" id="UP001178507">
    <property type="component" value="Unassembled WGS sequence"/>
</dbReference>
<evidence type="ECO:0000256" key="2">
    <source>
        <dbReference type="SAM" id="MobiDB-lite"/>
    </source>
</evidence>
<comment type="caution">
    <text evidence="4">The sequence shown here is derived from an EMBL/GenBank/DDBJ whole genome shotgun (WGS) entry which is preliminary data.</text>
</comment>
<dbReference type="AlphaFoldDB" id="A0AA36IKQ9"/>
<keyword evidence="1" id="KW-0175">Coiled coil</keyword>
<feature type="region of interest" description="Disordered" evidence="2">
    <location>
        <begin position="83"/>
        <end position="109"/>
    </location>
</feature>
<keyword evidence="3" id="KW-0732">Signal</keyword>
<evidence type="ECO:0000256" key="3">
    <source>
        <dbReference type="SAM" id="SignalP"/>
    </source>
</evidence>
<keyword evidence="5" id="KW-1185">Reference proteome</keyword>
<feature type="signal peptide" evidence="3">
    <location>
        <begin position="1"/>
        <end position="33"/>
    </location>
</feature>
<organism evidence="4 5">
    <name type="scientific">Effrenium voratum</name>
    <dbReference type="NCBI Taxonomy" id="2562239"/>
    <lineage>
        <taxon>Eukaryota</taxon>
        <taxon>Sar</taxon>
        <taxon>Alveolata</taxon>
        <taxon>Dinophyceae</taxon>
        <taxon>Suessiales</taxon>
        <taxon>Symbiodiniaceae</taxon>
        <taxon>Effrenium</taxon>
    </lineage>
</organism>
<proteinExistence type="predicted"/>
<evidence type="ECO:0000313" key="5">
    <source>
        <dbReference type="Proteomes" id="UP001178507"/>
    </source>
</evidence>
<accession>A0AA36IKQ9</accession>
<sequence length="1009" mass="111584">MCHVKAFSALGPAKPGTNMRSIWLLLCCLTCSAFRPSVKLRPATGSLLERHRLLLAKIRLAADPEETPYADETMKLIHNLQQAPSTLRAEEPDATSPVPAPPRHAPQTDLAQQRINQTIELLYKGTQERCNGNSSNNSVVLNFSKDVSELCHTAVTEDPKTLIQKMWGYFKDKSSDVATWLCNIAEGTVDETWVSKYGERVECDEAAQETLGALVQLEFGTPLERLQAMARFSLASVKFALVVAGPFVPEPFGFVARTMLNSLLSMLTEEAEQELDSLEGQIEKISRKTATQVLLREMFRVGSAHSRAADDQIKDMSMVDSLWSSSISTLESSAESGSAQALWEAMQKVTSFNRWAIIEHDLAMGMEVLRPPDTLDLEDRATFVKLLQLHFEMYVFVLERMAEVVEGYTRGAELKMELTKKARRLGALALPQLALLSTAGEPGKELGRVRVMFESQLLKNTTKQHLIKGCDLLDQDAYEFEYLVACVWLPSVPAVPLAAPVVQSSKSVPPHDMAFDFLHAIEGIELGAQAAQAHINLPQSTISCGPGHFILRATSGTAEVSTTWSTRREQRFDGLCAETEPLLTLVPNTQFTSEGLCTDVVSLFADHTMAVVLSLQFAGPAESYGKISSSTCQLAYRRSESLFHIPGALDELQVITHFMNDHTVPSSLTVYGDWAFQLENSTEATPWYSVQVLEFQGRPSFRLRSQYEIKPPEVTDVVLSIAVLRGNVIMGLQNGDVVTQCHRRLGFRTVLPRRFSLGFAVTSLVARNGYIYAGGRDHDKVVAIQVLSGRLTPLALQASAGAASELNRLTTLDLALAKEFIYVATMNGITQLTLGGFRASAGRGAKPGLPSFAGATEGFLYAVWRNNLETSHPHIQRFAISRGELSDEHIFSVNGENQRVTSVGTAVMGKFFRVKQSGLMMLDLNREELLREFRSNADLWEKIGSLVKYPDYYSGVKIWQKRVFATSGTNKPQAKKVEKEESLLKAYHHIHHDKAIHGHVDLSDGAMPF</sequence>
<feature type="chain" id="PRO_5041347416" evidence="3">
    <location>
        <begin position="34"/>
        <end position="1009"/>
    </location>
</feature>
<dbReference type="EMBL" id="CAUJNA010001835">
    <property type="protein sequence ID" value="CAJ1389244.1"/>
    <property type="molecule type" value="Genomic_DNA"/>
</dbReference>
<evidence type="ECO:0000256" key="1">
    <source>
        <dbReference type="SAM" id="Coils"/>
    </source>
</evidence>
<evidence type="ECO:0000313" key="4">
    <source>
        <dbReference type="EMBL" id="CAJ1389244.1"/>
    </source>
</evidence>
<protein>
    <submittedName>
        <fullName evidence="4">Uncharacterized protein</fullName>
    </submittedName>
</protein>
<gene>
    <name evidence="4" type="ORF">EVOR1521_LOCUS14905</name>
</gene>
<reference evidence="4" key="1">
    <citation type="submission" date="2023-08" db="EMBL/GenBank/DDBJ databases">
        <authorList>
            <person name="Chen Y."/>
            <person name="Shah S."/>
            <person name="Dougan E. K."/>
            <person name="Thang M."/>
            <person name="Chan C."/>
        </authorList>
    </citation>
    <scope>NUCLEOTIDE SEQUENCE</scope>
</reference>